<gene>
    <name evidence="1" type="ORF">EANT1437_LOCUS9477</name>
</gene>
<proteinExistence type="predicted"/>
<evidence type="ECO:0000313" key="1">
    <source>
        <dbReference type="EMBL" id="CAD9680367.1"/>
    </source>
</evidence>
<sequence length="107" mass="12685">MDNVLATVMHATKCAVKNMMKTPHGALTFRRDMFVDVPINTDRIAIQQSRQQLIDTNLMQHNRKRYNYHYRLNELVMVKVYEPTKMQEKLHGPYPIRELRTNGTIRV</sequence>
<reference evidence="1" key="1">
    <citation type="submission" date="2021-01" db="EMBL/GenBank/DDBJ databases">
        <authorList>
            <person name="Corre E."/>
            <person name="Pelletier E."/>
            <person name="Niang G."/>
            <person name="Scheremetjew M."/>
            <person name="Finn R."/>
            <person name="Kale V."/>
            <person name="Holt S."/>
            <person name="Cochrane G."/>
            <person name="Meng A."/>
            <person name="Brown T."/>
            <person name="Cohen L."/>
        </authorList>
    </citation>
    <scope>NUCLEOTIDE SEQUENCE</scope>
    <source>
        <strain evidence="1">CCMP1452</strain>
    </source>
</reference>
<organism evidence="1">
    <name type="scientific">Eucampia antarctica</name>
    <dbReference type="NCBI Taxonomy" id="49252"/>
    <lineage>
        <taxon>Eukaryota</taxon>
        <taxon>Sar</taxon>
        <taxon>Stramenopiles</taxon>
        <taxon>Ochrophyta</taxon>
        <taxon>Bacillariophyta</taxon>
        <taxon>Mediophyceae</taxon>
        <taxon>Biddulphiophycidae</taxon>
        <taxon>Hemiaulales</taxon>
        <taxon>Hemiaulaceae</taxon>
        <taxon>Eucampia</taxon>
    </lineage>
</organism>
<protein>
    <submittedName>
        <fullName evidence="1">Uncharacterized protein</fullName>
    </submittedName>
</protein>
<accession>A0A7S2WCT4</accession>
<dbReference type="AlphaFoldDB" id="A0A7S2WCT4"/>
<dbReference type="EMBL" id="HBHI01018511">
    <property type="protein sequence ID" value="CAD9680367.1"/>
    <property type="molecule type" value="Transcribed_RNA"/>
</dbReference>
<name>A0A7S2WCT4_9STRA</name>